<name>A0A2A9M2V2_BESBE</name>
<evidence type="ECO:0000256" key="2">
    <source>
        <dbReference type="ARBA" id="ARBA00022475"/>
    </source>
</evidence>
<dbReference type="STRING" id="94643.A0A2A9M2V2"/>
<keyword evidence="3 7" id="KW-0812">Transmembrane</keyword>
<sequence length="446" mass="46869">MAHWEPSAGACRSRPPSAGEHSASPDRKRPARVAPETDSASPSASRSTPLYGGRDARDSRRPPCLAAPAEPPPPEAAVSACASSALKSVFPACPFSSLCVRDEGAAPAPSEVGCASTPLLGNPDLGAEGALNADGRAGASYPPRLTSSPSWHALLAARAESVGARDADGDDANTDFILFRFFIIAKILVAILCAVLAVSVATHLAAVGETLKILLGKIQALGPYSPVAFVVAYVLLVMVLVPAEVLNVAGGLIFVRLYGYLVGLPLAVCSSMAALLLSGVFCFLLSRHVFAKRIDAFFAGSDVYYAFQLAVEEGGTFFVALIRLSPVLPYSVTSYLFGLTALSVPQLVVGSLSSAPLVFVFNCVGAALRDIDEIDFGHFRLSWEKTAMALFGLATAGASIFYISYLTRRKLEQATEALAMRGPVRGPLRLVSPSVVVRIEDERGQN</sequence>
<protein>
    <submittedName>
        <fullName evidence="9">SNARE associated protein</fullName>
    </submittedName>
</protein>
<dbReference type="Proteomes" id="UP000224006">
    <property type="component" value="Chromosome X"/>
</dbReference>
<feature type="domain" description="VTT" evidence="8">
    <location>
        <begin position="241"/>
        <end position="365"/>
    </location>
</feature>
<dbReference type="EMBL" id="NWUJ01000011">
    <property type="protein sequence ID" value="PFH32269.1"/>
    <property type="molecule type" value="Genomic_DNA"/>
</dbReference>
<evidence type="ECO:0000256" key="6">
    <source>
        <dbReference type="SAM" id="MobiDB-lite"/>
    </source>
</evidence>
<feature type="transmembrane region" description="Helical" evidence="7">
    <location>
        <begin position="227"/>
        <end position="254"/>
    </location>
</feature>
<comment type="caution">
    <text evidence="9">The sequence shown here is derived from an EMBL/GenBank/DDBJ whole genome shotgun (WGS) entry which is preliminary data.</text>
</comment>
<evidence type="ECO:0000256" key="3">
    <source>
        <dbReference type="ARBA" id="ARBA00022692"/>
    </source>
</evidence>
<organism evidence="9 10">
    <name type="scientific">Besnoitia besnoiti</name>
    <name type="common">Apicomplexan protozoan</name>
    <dbReference type="NCBI Taxonomy" id="94643"/>
    <lineage>
        <taxon>Eukaryota</taxon>
        <taxon>Sar</taxon>
        <taxon>Alveolata</taxon>
        <taxon>Apicomplexa</taxon>
        <taxon>Conoidasida</taxon>
        <taxon>Coccidia</taxon>
        <taxon>Eucoccidiorida</taxon>
        <taxon>Eimeriorina</taxon>
        <taxon>Sarcocystidae</taxon>
        <taxon>Besnoitia</taxon>
    </lineage>
</organism>
<dbReference type="PANTHER" id="PTHR12677">
    <property type="entry name" value="GOLGI APPARATUS MEMBRANE PROTEIN TVP38-RELATED"/>
    <property type="match status" value="1"/>
</dbReference>
<dbReference type="InterPro" id="IPR015414">
    <property type="entry name" value="TMEM64"/>
</dbReference>
<feature type="transmembrane region" description="Helical" evidence="7">
    <location>
        <begin position="260"/>
        <end position="285"/>
    </location>
</feature>
<dbReference type="PANTHER" id="PTHR12677:SF59">
    <property type="entry name" value="GOLGI APPARATUS MEMBRANE PROTEIN TVP38-RELATED"/>
    <property type="match status" value="1"/>
</dbReference>
<reference evidence="9 10" key="1">
    <citation type="submission" date="2017-09" db="EMBL/GenBank/DDBJ databases">
        <title>Genome sequencing of Besnoitia besnoiti strain Bb-Ger1.</title>
        <authorList>
            <person name="Schares G."/>
            <person name="Venepally P."/>
            <person name="Lorenzi H.A."/>
        </authorList>
    </citation>
    <scope>NUCLEOTIDE SEQUENCE [LARGE SCALE GENOMIC DNA]</scope>
    <source>
        <strain evidence="9 10">Bb-Ger1</strain>
    </source>
</reference>
<evidence type="ECO:0000256" key="5">
    <source>
        <dbReference type="ARBA" id="ARBA00023136"/>
    </source>
</evidence>
<feature type="region of interest" description="Disordered" evidence="6">
    <location>
        <begin position="1"/>
        <end position="77"/>
    </location>
</feature>
<evidence type="ECO:0000313" key="9">
    <source>
        <dbReference type="EMBL" id="PFH32269.1"/>
    </source>
</evidence>
<comment type="subcellular location">
    <subcellularLocation>
        <location evidence="1">Cell membrane</location>
        <topology evidence="1">Multi-pass membrane protein</topology>
    </subcellularLocation>
</comment>
<gene>
    <name evidence="9" type="ORF">BESB_015870</name>
</gene>
<proteinExistence type="predicted"/>
<keyword evidence="4 7" id="KW-1133">Transmembrane helix</keyword>
<evidence type="ECO:0000256" key="4">
    <source>
        <dbReference type="ARBA" id="ARBA00022989"/>
    </source>
</evidence>
<dbReference type="InterPro" id="IPR032816">
    <property type="entry name" value="VTT_dom"/>
</dbReference>
<dbReference type="Pfam" id="PF09335">
    <property type="entry name" value="VTT_dom"/>
    <property type="match status" value="1"/>
</dbReference>
<dbReference type="RefSeq" id="XP_029216278.1">
    <property type="nucleotide sequence ID" value="XM_029360302.1"/>
</dbReference>
<keyword evidence="10" id="KW-1185">Reference proteome</keyword>
<evidence type="ECO:0000256" key="7">
    <source>
        <dbReference type="SAM" id="Phobius"/>
    </source>
</evidence>
<accession>A0A2A9M2V2</accession>
<dbReference type="GO" id="GO:0005886">
    <property type="term" value="C:plasma membrane"/>
    <property type="evidence" value="ECO:0007669"/>
    <property type="project" value="UniProtKB-SubCell"/>
</dbReference>
<dbReference type="AlphaFoldDB" id="A0A2A9M2V2"/>
<feature type="compositionally biased region" description="Polar residues" evidence="6">
    <location>
        <begin position="38"/>
        <end position="48"/>
    </location>
</feature>
<dbReference type="VEuPathDB" id="ToxoDB:BESB_015870"/>
<evidence type="ECO:0000313" key="10">
    <source>
        <dbReference type="Proteomes" id="UP000224006"/>
    </source>
</evidence>
<dbReference type="OrthoDB" id="166803at2759"/>
<dbReference type="GeneID" id="40306648"/>
<keyword evidence="5 7" id="KW-0472">Membrane</keyword>
<evidence type="ECO:0000256" key="1">
    <source>
        <dbReference type="ARBA" id="ARBA00004651"/>
    </source>
</evidence>
<dbReference type="KEGG" id="bbes:BESB_015870"/>
<feature type="transmembrane region" description="Helical" evidence="7">
    <location>
        <begin position="181"/>
        <end position="206"/>
    </location>
</feature>
<keyword evidence="2" id="KW-1003">Cell membrane</keyword>
<feature type="transmembrane region" description="Helical" evidence="7">
    <location>
        <begin position="388"/>
        <end position="406"/>
    </location>
</feature>
<evidence type="ECO:0000259" key="8">
    <source>
        <dbReference type="Pfam" id="PF09335"/>
    </source>
</evidence>